<evidence type="ECO:0000256" key="3">
    <source>
        <dbReference type="ARBA" id="ARBA00004857"/>
    </source>
</evidence>
<dbReference type="AlphaFoldDB" id="A0A6L9Y293"/>
<reference evidence="12 13" key="1">
    <citation type="journal article" date="2014" name="J. Microbiol.">
        <title>Diaminobutyricibacter tongyongensis gen. nov., sp. nov. and Homoserinibacter gongjuensis gen. nov., sp. nov. belong to the family Microbacteriaceae.</title>
        <authorList>
            <person name="Kim S.J."/>
            <person name="Ahn J.H."/>
            <person name="Weon H.Y."/>
            <person name="Hamada M."/>
            <person name="Suzuki K."/>
            <person name="Kwon S.W."/>
        </authorList>
    </citation>
    <scope>NUCLEOTIDE SEQUENCE [LARGE SCALE GENOMIC DNA]</scope>
    <source>
        <strain evidence="12 13">NBRC 108724</strain>
    </source>
</reference>
<dbReference type="UniPathway" id="UPA00115">
    <property type="reaction ID" value="UER00414"/>
</dbReference>
<keyword evidence="8 11" id="KW-0570">Pentose shunt</keyword>
<dbReference type="SUPFAM" id="SSF51569">
    <property type="entry name" value="Aldolase"/>
    <property type="match status" value="1"/>
</dbReference>
<evidence type="ECO:0000256" key="9">
    <source>
        <dbReference type="ARBA" id="ARBA00023270"/>
    </source>
</evidence>
<evidence type="ECO:0000256" key="2">
    <source>
        <dbReference type="ARBA" id="ARBA00004496"/>
    </source>
</evidence>
<dbReference type="InterPro" id="IPR004732">
    <property type="entry name" value="Transaldolase_2"/>
</dbReference>
<keyword evidence="6 11" id="KW-0963">Cytoplasm</keyword>
<evidence type="ECO:0000256" key="4">
    <source>
        <dbReference type="ARBA" id="ARBA00008426"/>
    </source>
</evidence>
<feature type="active site" description="Schiff-base intermediate with substrate" evidence="11">
    <location>
        <position position="140"/>
    </location>
</feature>
<dbReference type="GO" id="GO:0005737">
    <property type="term" value="C:cytoplasm"/>
    <property type="evidence" value="ECO:0007669"/>
    <property type="project" value="UniProtKB-SubCell"/>
</dbReference>
<keyword evidence="13" id="KW-1185">Reference proteome</keyword>
<dbReference type="Proteomes" id="UP000474967">
    <property type="component" value="Unassembled WGS sequence"/>
</dbReference>
<dbReference type="InterPro" id="IPR018225">
    <property type="entry name" value="Transaldolase_AS"/>
</dbReference>
<accession>A0A6L9Y293</accession>
<dbReference type="InterPro" id="IPR001585">
    <property type="entry name" value="TAL/FSA"/>
</dbReference>
<gene>
    <name evidence="11 12" type="primary">tal</name>
    <name evidence="12" type="ORF">G3T36_18240</name>
</gene>
<evidence type="ECO:0000256" key="7">
    <source>
        <dbReference type="ARBA" id="ARBA00022679"/>
    </source>
</evidence>
<dbReference type="PANTHER" id="PTHR10683">
    <property type="entry name" value="TRANSALDOLASE"/>
    <property type="match status" value="1"/>
</dbReference>
<dbReference type="CDD" id="cd00955">
    <property type="entry name" value="Transaldolase_like"/>
    <property type="match status" value="1"/>
</dbReference>
<comment type="similarity">
    <text evidence="4 11">Belongs to the transaldolase family. Type 2 subfamily.</text>
</comment>
<evidence type="ECO:0000313" key="12">
    <source>
        <dbReference type="EMBL" id="NEN07799.1"/>
    </source>
</evidence>
<keyword evidence="9 11" id="KW-0704">Schiff base</keyword>
<protein>
    <recommendedName>
        <fullName evidence="5 11">Transaldolase</fullName>
        <ecNumber evidence="5 11">2.2.1.2</ecNumber>
    </recommendedName>
</protein>
<sequence>MPLSPTRLLSERGVSIWLDYLSRDAIRDGRLKQLIHHKHVVGVTTNPTIFESAFASTAYESQLKQLAARRFDVLEVITELTVTDVADAATILGPVFERTHGVDGRVSIEVRPQLAHDATATIAEAKHLWARVNRPNAMIKIPATESGLDAITATIADGICVNVTLLFGLDRYRDVIRAYLKGLELAETAGHDISRIHSVASFFVSRVDTEVDRRLRNVGTPEALALLHKTGIANARLAYQLHRDEFASTRAQRLLALGAHAQRPLWASTGTKDAALSDTAYVTELIAPGVVNTMPPATLDAVEDHGIIASDTISGHLDAAMATVGALADVGVSYREVTARLEEDGLQKFTASWQGMEAVVAEQLDGRR</sequence>
<evidence type="ECO:0000256" key="10">
    <source>
        <dbReference type="ARBA" id="ARBA00048810"/>
    </source>
</evidence>
<evidence type="ECO:0000256" key="11">
    <source>
        <dbReference type="HAMAP-Rule" id="MF_00493"/>
    </source>
</evidence>
<keyword evidence="7 11" id="KW-0808">Transferase</keyword>
<comment type="subcellular location">
    <subcellularLocation>
        <location evidence="2 11">Cytoplasm</location>
    </subcellularLocation>
</comment>
<dbReference type="HAMAP" id="MF_00493">
    <property type="entry name" value="Transaldolase_2"/>
    <property type="match status" value="1"/>
</dbReference>
<dbReference type="NCBIfam" id="NF002881">
    <property type="entry name" value="PRK03343.1"/>
    <property type="match status" value="1"/>
</dbReference>
<dbReference type="InterPro" id="IPR013785">
    <property type="entry name" value="Aldolase_TIM"/>
</dbReference>
<dbReference type="RefSeq" id="WP_163291285.1">
    <property type="nucleotide sequence ID" value="NZ_JAAGWY010000005.1"/>
</dbReference>
<evidence type="ECO:0000256" key="6">
    <source>
        <dbReference type="ARBA" id="ARBA00022490"/>
    </source>
</evidence>
<dbReference type="Gene3D" id="3.20.20.70">
    <property type="entry name" value="Aldolase class I"/>
    <property type="match status" value="1"/>
</dbReference>
<dbReference type="GO" id="GO:0005975">
    <property type="term" value="P:carbohydrate metabolic process"/>
    <property type="evidence" value="ECO:0007669"/>
    <property type="project" value="InterPro"/>
</dbReference>
<evidence type="ECO:0000256" key="5">
    <source>
        <dbReference type="ARBA" id="ARBA00013151"/>
    </source>
</evidence>
<evidence type="ECO:0000256" key="1">
    <source>
        <dbReference type="ARBA" id="ARBA00003518"/>
    </source>
</evidence>
<evidence type="ECO:0000313" key="13">
    <source>
        <dbReference type="Proteomes" id="UP000474967"/>
    </source>
</evidence>
<dbReference type="EC" id="2.2.1.2" evidence="5 11"/>
<evidence type="ECO:0000256" key="8">
    <source>
        <dbReference type="ARBA" id="ARBA00023126"/>
    </source>
</evidence>
<dbReference type="PANTHER" id="PTHR10683:SF31">
    <property type="entry name" value="TRANSALDOLASE"/>
    <property type="match status" value="1"/>
</dbReference>
<dbReference type="PIRSF" id="PIRSF036915">
    <property type="entry name" value="Trnald_Bac_Plnt"/>
    <property type="match status" value="1"/>
</dbReference>
<comment type="pathway">
    <text evidence="3 11">Carbohydrate degradation; pentose phosphate pathway; D-glyceraldehyde 3-phosphate and beta-D-fructose 6-phosphate from D-ribose 5-phosphate and D-xylulose 5-phosphate (non-oxidative stage): step 2/3.</text>
</comment>
<name>A0A6L9Y293_9MICO</name>
<comment type="caution">
    <text evidence="12">The sequence shown here is derived from an EMBL/GenBank/DDBJ whole genome shotgun (WGS) entry which is preliminary data.</text>
</comment>
<dbReference type="NCBIfam" id="TIGR00876">
    <property type="entry name" value="tal_mycobact"/>
    <property type="match status" value="1"/>
</dbReference>
<dbReference type="GO" id="GO:0004801">
    <property type="term" value="F:transaldolase activity"/>
    <property type="evidence" value="ECO:0007669"/>
    <property type="project" value="UniProtKB-UniRule"/>
</dbReference>
<dbReference type="PROSITE" id="PS01054">
    <property type="entry name" value="TRANSALDOLASE_1"/>
    <property type="match status" value="1"/>
</dbReference>
<proteinExistence type="inferred from homology"/>
<dbReference type="EMBL" id="JAAGWY010000005">
    <property type="protein sequence ID" value="NEN07799.1"/>
    <property type="molecule type" value="Genomic_DNA"/>
</dbReference>
<comment type="function">
    <text evidence="1 11">Transaldolase is important for the balance of metabolites in the pentose-phosphate pathway.</text>
</comment>
<organism evidence="12 13">
    <name type="scientific">Leifsonia tongyongensis</name>
    <dbReference type="NCBI Taxonomy" id="1268043"/>
    <lineage>
        <taxon>Bacteria</taxon>
        <taxon>Bacillati</taxon>
        <taxon>Actinomycetota</taxon>
        <taxon>Actinomycetes</taxon>
        <taxon>Micrococcales</taxon>
        <taxon>Microbacteriaceae</taxon>
        <taxon>Leifsonia</taxon>
    </lineage>
</organism>
<comment type="catalytic activity">
    <reaction evidence="10 11">
        <text>D-sedoheptulose 7-phosphate + D-glyceraldehyde 3-phosphate = D-erythrose 4-phosphate + beta-D-fructose 6-phosphate</text>
        <dbReference type="Rhea" id="RHEA:17053"/>
        <dbReference type="ChEBI" id="CHEBI:16897"/>
        <dbReference type="ChEBI" id="CHEBI:57483"/>
        <dbReference type="ChEBI" id="CHEBI:57634"/>
        <dbReference type="ChEBI" id="CHEBI:59776"/>
        <dbReference type="EC" id="2.2.1.2"/>
    </reaction>
</comment>
<dbReference type="Pfam" id="PF00923">
    <property type="entry name" value="TAL_FSA"/>
    <property type="match status" value="1"/>
</dbReference>
<dbReference type="GO" id="GO:0006098">
    <property type="term" value="P:pentose-phosphate shunt"/>
    <property type="evidence" value="ECO:0007669"/>
    <property type="project" value="UniProtKB-UniRule"/>
</dbReference>